<evidence type="ECO:0000256" key="1">
    <source>
        <dbReference type="SAM" id="MobiDB-lite"/>
    </source>
</evidence>
<feature type="region of interest" description="Disordered" evidence="1">
    <location>
        <begin position="180"/>
        <end position="210"/>
    </location>
</feature>
<proteinExistence type="predicted"/>
<dbReference type="GO" id="GO:0006508">
    <property type="term" value="P:proteolysis"/>
    <property type="evidence" value="ECO:0007669"/>
    <property type="project" value="UniProtKB-KW"/>
</dbReference>
<dbReference type="Proteomes" id="UP000203896">
    <property type="component" value="Segment"/>
</dbReference>
<name>A0A0B7MRK5_9CAUD</name>
<keyword evidence="3" id="KW-1185">Reference proteome</keyword>
<organism evidence="2 3">
    <name type="scientific">Enterobacteria phage GEC-3S</name>
    <dbReference type="NCBI Taxonomy" id="1222338"/>
    <lineage>
        <taxon>Viruses</taxon>
        <taxon>Duplodnaviria</taxon>
        <taxon>Heunggongvirae</taxon>
        <taxon>Uroviricota</taxon>
        <taxon>Caudoviricetes</taxon>
        <taxon>Pantevenvirales</taxon>
        <taxon>Straboviridae</taxon>
        <taxon>Krischvirus</taxon>
        <taxon>Krischvirus gec3s</taxon>
    </lineage>
</organism>
<evidence type="ECO:0000313" key="3">
    <source>
        <dbReference type="Proteomes" id="UP000203896"/>
    </source>
</evidence>
<dbReference type="KEGG" id="vg:23301198"/>
<keyword evidence="2" id="KW-0378">Hydrolase</keyword>
<gene>
    <name evidence="2" type="ORF">BN201_0160</name>
</gene>
<feature type="compositionally biased region" description="Polar residues" evidence="1">
    <location>
        <begin position="201"/>
        <end position="210"/>
    </location>
</feature>
<dbReference type="GeneID" id="23301198"/>
<dbReference type="OrthoDB" id="11000at10239"/>
<accession>A0A0B7MRK5</accession>
<evidence type="ECO:0000313" key="2">
    <source>
        <dbReference type="EMBL" id="CEO90763.1"/>
    </source>
</evidence>
<dbReference type="GO" id="GO:0008233">
    <property type="term" value="F:peptidase activity"/>
    <property type="evidence" value="ECO:0007669"/>
    <property type="project" value="UniProtKB-KW"/>
</dbReference>
<dbReference type="RefSeq" id="YP_009118843.1">
    <property type="nucleotide sequence ID" value="NC_025425.1"/>
</dbReference>
<dbReference type="EMBL" id="HE978309">
    <property type="protein sequence ID" value="CEO90763.1"/>
    <property type="molecule type" value="Genomic_DNA"/>
</dbReference>
<dbReference type="InterPro" id="IPR005082">
    <property type="entry name" value="Peptidase_U9_T4_prohead"/>
</dbReference>
<reference evidence="2 3" key="1">
    <citation type="submission" date="2012-08" db="EMBL/GenBank/DDBJ databases">
        <title>Selection and characterization of a candidate therapeutic bacteriophage that lyses the German Escherichia coli O104:H4 outbreak strain.</title>
        <authorList>
            <person name="Merabishvilli M."/>
            <person name="De Vos D."/>
            <person name="Verbeken G."/>
            <person name="Kropinski A."/>
            <person name="Vandenheuvel D."/>
            <person name="Lavigne R."/>
            <person name="Wattiau P."/>
            <person name="Mast J."/>
            <person name="Ragimbeau C."/>
            <person name="Mossong J."/>
            <person name="Scheres J."/>
            <person name="Chanishvili N."/>
            <person name="Vaneechoutte M."/>
            <person name="Pirnay J.P."/>
        </authorList>
    </citation>
    <scope>NUCLEOTIDE SEQUENCE [LARGE SCALE GENOMIC DNA]</scope>
</reference>
<keyword evidence="2" id="KW-0645">Protease</keyword>
<sequence>MEKNELLIEQWGVPCARGSSSLLESFDDKATGNLYIQGIFLQAETVNRNKRWYPRSVLENAVTKYIHEQVETHQALGELNHPARAMPDPSNACIIIEKLWWEGNNVMGKARVIEGDKGAGDKLAALIRAGWIPGVSSRGLGRLKDSGRGYNIVQEGFVLTVGVDVVWGPSAPDAWVTPVVESTDSDSSASDAPESDKTEKVTNPTASQQNIVESNNSAFMALAEALSKRYK</sequence>
<feature type="compositionally biased region" description="Low complexity" evidence="1">
    <location>
        <begin position="181"/>
        <end position="192"/>
    </location>
</feature>
<protein>
    <submittedName>
        <fullName evidence="2">Putative prohead core scaffold protein and protease</fullName>
    </submittedName>
</protein>
<dbReference type="Pfam" id="PF03420">
    <property type="entry name" value="Peptidase_S77"/>
    <property type="match status" value="1"/>
</dbReference>